<keyword evidence="4" id="KW-0408">Iron</keyword>
<evidence type="ECO:0008006" key="8">
    <source>
        <dbReference type="Google" id="ProtNLM"/>
    </source>
</evidence>
<dbReference type="PANTHER" id="PTHR47582">
    <property type="entry name" value="P450, PUTATIVE (EUROFUNG)-RELATED"/>
    <property type="match status" value="1"/>
</dbReference>
<evidence type="ECO:0000256" key="3">
    <source>
        <dbReference type="ARBA" id="ARBA00022723"/>
    </source>
</evidence>
<dbReference type="InterPro" id="IPR002403">
    <property type="entry name" value="Cyt_P450_E_grp-IV"/>
</dbReference>
<dbReference type="GO" id="GO:0005506">
    <property type="term" value="F:iron ion binding"/>
    <property type="evidence" value="ECO:0007669"/>
    <property type="project" value="InterPro"/>
</dbReference>
<dbReference type="Pfam" id="PF00067">
    <property type="entry name" value="p450"/>
    <property type="match status" value="1"/>
</dbReference>
<evidence type="ECO:0000313" key="7">
    <source>
        <dbReference type="Proteomes" id="UP001197093"/>
    </source>
</evidence>
<keyword evidence="7" id="KW-1185">Reference proteome</keyword>
<dbReference type="InterPro" id="IPR053007">
    <property type="entry name" value="CYP450_monoxygenase_sec-met"/>
</dbReference>
<dbReference type="EMBL" id="JAHCVI010000001">
    <property type="protein sequence ID" value="KAG7290725.1"/>
    <property type="molecule type" value="Genomic_DNA"/>
</dbReference>
<evidence type="ECO:0000256" key="5">
    <source>
        <dbReference type="ARBA" id="ARBA00023033"/>
    </source>
</evidence>
<evidence type="ECO:0000256" key="1">
    <source>
        <dbReference type="ARBA" id="ARBA00001971"/>
    </source>
</evidence>
<dbReference type="PANTHER" id="PTHR47582:SF1">
    <property type="entry name" value="P450, PUTATIVE (EUROFUNG)-RELATED"/>
    <property type="match status" value="1"/>
</dbReference>
<dbReference type="InterPro" id="IPR036396">
    <property type="entry name" value="Cyt_P450_sf"/>
</dbReference>
<dbReference type="CDD" id="cd11040">
    <property type="entry name" value="CYP7_CYP8-like"/>
    <property type="match status" value="1"/>
</dbReference>
<evidence type="ECO:0000313" key="6">
    <source>
        <dbReference type="EMBL" id="KAG7290725.1"/>
    </source>
</evidence>
<evidence type="ECO:0000256" key="2">
    <source>
        <dbReference type="ARBA" id="ARBA00010617"/>
    </source>
</evidence>
<keyword evidence="5" id="KW-0560">Oxidoreductase</keyword>
<gene>
    <name evidence="6" type="ORF">NEMBOFW57_000728</name>
</gene>
<organism evidence="6 7">
    <name type="scientific">Staphylotrichum longicolle</name>
    <dbReference type="NCBI Taxonomy" id="669026"/>
    <lineage>
        <taxon>Eukaryota</taxon>
        <taxon>Fungi</taxon>
        <taxon>Dikarya</taxon>
        <taxon>Ascomycota</taxon>
        <taxon>Pezizomycotina</taxon>
        <taxon>Sordariomycetes</taxon>
        <taxon>Sordariomycetidae</taxon>
        <taxon>Sordariales</taxon>
        <taxon>Chaetomiaceae</taxon>
        <taxon>Staphylotrichum</taxon>
    </lineage>
</organism>
<dbReference type="SUPFAM" id="SSF48264">
    <property type="entry name" value="Cytochrome P450"/>
    <property type="match status" value="1"/>
</dbReference>
<evidence type="ECO:0000256" key="4">
    <source>
        <dbReference type="ARBA" id="ARBA00023004"/>
    </source>
</evidence>
<comment type="cofactor">
    <cofactor evidence="1">
        <name>heme</name>
        <dbReference type="ChEBI" id="CHEBI:30413"/>
    </cofactor>
</comment>
<keyword evidence="5" id="KW-0503">Monooxygenase</keyword>
<dbReference type="InterPro" id="IPR001128">
    <property type="entry name" value="Cyt_P450"/>
</dbReference>
<comment type="similarity">
    <text evidence="2">Belongs to the cytochrome P450 family.</text>
</comment>
<keyword evidence="3" id="KW-0479">Metal-binding</keyword>
<comment type="caution">
    <text evidence="6">The sequence shown here is derived from an EMBL/GenBank/DDBJ whole genome shotgun (WGS) entry which is preliminary data.</text>
</comment>
<reference evidence="6" key="1">
    <citation type="submission" date="2023-02" db="EMBL/GenBank/DDBJ databases">
        <authorList>
            <person name="Palmer J.M."/>
        </authorList>
    </citation>
    <scope>NUCLEOTIDE SEQUENCE</scope>
    <source>
        <strain evidence="6">FW57</strain>
    </source>
</reference>
<dbReference type="GO" id="GO:0004497">
    <property type="term" value="F:monooxygenase activity"/>
    <property type="evidence" value="ECO:0007669"/>
    <property type="project" value="UniProtKB-KW"/>
</dbReference>
<sequence length="488" mass="53920">MALQYPFLTRLDGTSPFFLPSAAAALVLLLWLLKRVLYPTYDPREPPALRPKIPFVGHVYSIVREGGPYFERLKSARMPICTVPVLGGKLYVINSPTLISAAVSCPSMSFDPFILVFARNVQAVSKEDMQRLKDPEYMHTAKKPFHPSMSGEPLREVIGAALGKIAGELDGLGYGGEVCEVPDIGNWLKNLISQAVMAALYGDKNPMTLERLDDGDMQGADSASREFDKKTTVLMLGLAPSLLAPKAVAARNRIQAALHDYYLARHDEGPDVSALVKERAAIKREMGARTIDLASSEMDIPWVTLINTVPALIWVFVHVFSQRDYAERAQQEAFETTSLRADSATIDVDQLTKKPFISACVQEALRLYDKFCGYRHIVEDTVLRDADGREYLLKKGSTAQWPHGVPHLDESIWGLDAGVFNPDRFIDTPPEEEKRRRGALMPFGGGCHGASGETDCRICRGASSLGTRKCTESEVQAKTWLGEYAVEV</sequence>
<dbReference type="PRINTS" id="PR00465">
    <property type="entry name" value="EP450IV"/>
</dbReference>
<dbReference type="AlphaFoldDB" id="A0AAD4F0G8"/>
<name>A0AAD4F0G8_9PEZI</name>
<dbReference type="GO" id="GO:0020037">
    <property type="term" value="F:heme binding"/>
    <property type="evidence" value="ECO:0007669"/>
    <property type="project" value="InterPro"/>
</dbReference>
<dbReference type="Gene3D" id="1.10.630.10">
    <property type="entry name" value="Cytochrome P450"/>
    <property type="match status" value="1"/>
</dbReference>
<dbReference type="GO" id="GO:0016705">
    <property type="term" value="F:oxidoreductase activity, acting on paired donors, with incorporation or reduction of molecular oxygen"/>
    <property type="evidence" value="ECO:0007669"/>
    <property type="project" value="InterPro"/>
</dbReference>
<proteinExistence type="inferred from homology"/>
<protein>
    <recommendedName>
        <fullName evidence="8">Cytochrome P450</fullName>
    </recommendedName>
</protein>
<dbReference type="Proteomes" id="UP001197093">
    <property type="component" value="Unassembled WGS sequence"/>
</dbReference>
<accession>A0AAD4F0G8</accession>